<evidence type="ECO:0000313" key="3">
    <source>
        <dbReference type="Proteomes" id="UP000695000"/>
    </source>
</evidence>
<protein>
    <submittedName>
        <fullName evidence="4">Uncharacterized protein LOC108569134</fullName>
    </submittedName>
</protein>
<feature type="compositionally biased region" description="Basic and acidic residues" evidence="1">
    <location>
        <begin position="24"/>
        <end position="52"/>
    </location>
</feature>
<reference evidence="4" key="1">
    <citation type="submission" date="2025-08" db="UniProtKB">
        <authorList>
            <consortium name="RefSeq"/>
        </authorList>
    </citation>
    <scope>IDENTIFICATION</scope>
    <source>
        <tissue evidence="4">Whole Larva</tissue>
    </source>
</reference>
<feature type="chain" id="PRO_5046332296" evidence="2">
    <location>
        <begin position="23"/>
        <end position="148"/>
    </location>
</feature>
<keyword evidence="3" id="KW-1185">Reference proteome</keyword>
<gene>
    <name evidence="4" type="primary">LOC108569134</name>
</gene>
<organism evidence="3 4">
    <name type="scientific">Nicrophorus vespilloides</name>
    <name type="common">Boreal carrion beetle</name>
    <dbReference type="NCBI Taxonomy" id="110193"/>
    <lineage>
        <taxon>Eukaryota</taxon>
        <taxon>Metazoa</taxon>
        <taxon>Ecdysozoa</taxon>
        <taxon>Arthropoda</taxon>
        <taxon>Hexapoda</taxon>
        <taxon>Insecta</taxon>
        <taxon>Pterygota</taxon>
        <taxon>Neoptera</taxon>
        <taxon>Endopterygota</taxon>
        <taxon>Coleoptera</taxon>
        <taxon>Polyphaga</taxon>
        <taxon>Staphyliniformia</taxon>
        <taxon>Silphidae</taxon>
        <taxon>Nicrophorinae</taxon>
        <taxon>Nicrophorus</taxon>
    </lineage>
</organism>
<evidence type="ECO:0000256" key="2">
    <source>
        <dbReference type="SAM" id="SignalP"/>
    </source>
</evidence>
<proteinExistence type="predicted"/>
<feature type="region of interest" description="Disordered" evidence="1">
    <location>
        <begin position="24"/>
        <end position="62"/>
    </location>
</feature>
<sequence>MRFSTLLLITVLGFLIIIQVDGKRRGNDEKQVKGKKDSDEDSSRSFSFEKKPDKHKWKKLTSEEEREIQEYRKKKEELKNKKTLGSVIEEKKMKNKARKEKFKKNVLKHFEGEFEESDDDSSEEIVAPLRRTKLAGTDDCNSFEDDCM</sequence>
<keyword evidence="2" id="KW-0732">Signal</keyword>
<name>A0ABM1NGV1_NICVS</name>
<evidence type="ECO:0000313" key="4">
    <source>
        <dbReference type="RefSeq" id="XP_017786051.1"/>
    </source>
</evidence>
<accession>A0ABM1NGV1</accession>
<dbReference type="GeneID" id="108569134"/>
<evidence type="ECO:0000256" key="1">
    <source>
        <dbReference type="SAM" id="MobiDB-lite"/>
    </source>
</evidence>
<feature type="signal peptide" evidence="2">
    <location>
        <begin position="1"/>
        <end position="22"/>
    </location>
</feature>
<dbReference type="Proteomes" id="UP000695000">
    <property type="component" value="Unplaced"/>
</dbReference>
<dbReference type="RefSeq" id="XP_017786051.1">
    <property type="nucleotide sequence ID" value="XM_017930562.1"/>
</dbReference>